<sequence length="183" mass="21262">MSSIAKIRLAHALKNLMQTKPLDKITIDELTQLADLNRNTFYYHFADIYDLLDWTFEQDIIIQVKRNLTAKNWPSKYQITLDYISTNRHFCLESLHSQRRDLLENFLFELGTQMVKSVVLDIDDQINPHLSCDLINFYGGAIASQVLQWLLDDLKTPKNVLISRATAILDGTIEFVIHKNTHK</sequence>
<dbReference type="InterPro" id="IPR050624">
    <property type="entry name" value="HTH-type_Tx_Regulator"/>
</dbReference>
<dbReference type="Gene3D" id="1.10.357.10">
    <property type="entry name" value="Tetracycline Repressor, domain 2"/>
    <property type="match status" value="1"/>
</dbReference>
<dbReference type="PANTHER" id="PTHR43479">
    <property type="entry name" value="ACREF/ENVCD OPERON REPRESSOR-RELATED"/>
    <property type="match status" value="1"/>
</dbReference>
<dbReference type="InterPro" id="IPR001647">
    <property type="entry name" value="HTH_TetR"/>
</dbReference>
<dbReference type="InterPro" id="IPR039532">
    <property type="entry name" value="TetR_C_Firmicutes"/>
</dbReference>
<dbReference type="RefSeq" id="WP_205143680.1">
    <property type="nucleotide sequence ID" value="NZ_JAFBDN010000009.1"/>
</dbReference>
<evidence type="ECO:0000259" key="3">
    <source>
        <dbReference type="PROSITE" id="PS50977"/>
    </source>
</evidence>
<evidence type="ECO:0000256" key="2">
    <source>
        <dbReference type="PROSITE-ProRule" id="PRU00335"/>
    </source>
</evidence>
<protein>
    <submittedName>
        <fullName evidence="4">TetR/AcrR family transcriptional regulator C-terminal domain-containing protein</fullName>
    </submittedName>
</protein>
<keyword evidence="1 2" id="KW-0238">DNA-binding</keyword>
<evidence type="ECO:0000256" key="1">
    <source>
        <dbReference type="ARBA" id="ARBA00023125"/>
    </source>
</evidence>
<feature type="DNA-binding region" description="H-T-H motif" evidence="2">
    <location>
        <begin position="26"/>
        <end position="45"/>
    </location>
</feature>
<gene>
    <name evidence="4" type="ORF">KAK10_07590</name>
</gene>
<reference evidence="4" key="1">
    <citation type="submission" date="2021-04" db="EMBL/GenBank/DDBJ databases">
        <title>Taxonomic assessment of Weissella genus.</title>
        <authorList>
            <person name="Fanelli F."/>
            <person name="Chieffi D."/>
            <person name="Dell'Aquila A."/>
            <person name="Gyu-Sung C."/>
            <person name="Franz C.M.A.P."/>
            <person name="Fusco V."/>
        </authorList>
    </citation>
    <scope>NUCLEOTIDE SEQUENCE</scope>
    <source>
        <strain evidence="4">LMG 25373</strain>
    </source>
</reference>
<evidence type="ECO:0000313" key="5">
    <source>
        <dbReference type="Proteomes" id="UP001057481"/>
    </source>
</evidence>
<evidence type="ECO:0000313" key="4">
    <source>
        <dbReference type="EMBL" id="MCM2437769.1"/>
    </source>
</evidence>
<keyword evidence="5" id="KW-1185">Reference proteome</keyword>
<dbReference type="PANTHER" id="PTHR43479:SF7">
    <property type="entry name" value="TETR-FAMILY TRANSCRIPTIONAL REGULATOR"/>
    <property type="match status" value="1"/>
</dbReference>
<organism evidence="4 5">
    <name type="scientific">Periweissella beninensis</name>
    <dbReference type="NCBI Taxonomy" id="504936"/>
    <lineage>
        <taxon>Bacteria</taxon>
        <taxon>Bacillati</taxon>
        <taxon>Bacillota</taxon>
        <taxon>Bacilli</taxon>
        <taxon>Lactobacillales</taxon>
        <taxon>Lactobacillaceae</taxon>
        <taxon>Periweissella</taxon>
    </lineage>
</organism>
<dbReference type="EMBL" id="JAGMVS010000068">
    <property type="protein sequence ID" value="MCM2437769.1"/>
    <property type="molecule type" value="Genomic_DNA"/>
</dbReference>
<dbReference type="PROSITE" id="PS50977">
    <property type="entry name" value="HTH_TETR_2"/>
    <property type="match status" value="1"/>
</dbReference>
<feature type="domain" description="HTH tetR-type" evidence="3">
    <location>
        <begin position="3"/>
        <end position="63"/>
    </location>
</feature>
<accession>A0ABT0VLG7</accession>
<dbReference type="SUPFAM" id="SSF46689">
    <property type="entry name" value="Homeodomain-like"/>
    <property type="match status" value="1"/>
</dbReference>
<proteinExistence type="predicted"/>
<dbReference type="Proteomes" id="UP001057481">
    <property type="component" value="Unassembled WGS sequence"/>
</dbReference>
<name>A0ABT0VLG7_9LACO</name>
<comment type="caution">
    <text evidence="4">The sequence shown here is derived from an EMBL/GenBank/DDBJ whole genome shotgun (WGS) entry which is preliminary data.</text>
</comment>
<dbReference type="Pfam" id="PF14278">
    <property type="entry name" value="TetR_C_8"/>
    <property type="match status" value="1"/>
</dbReference>
<dbReference type="InterPro" id="IPR009057">
    <property type="entry name" value="Homeodomain-like_sf"/>
</dbReference>